<dbReference type="GO" id="GO:0005737">
    <property type="term" value="C:cytoplasm"/>
    <property type="evidence" value="ECO:0007669"/>
    <property type="project" value="UniProtKB-SubCell"/>
</dbReference>
<comment type="miscellaneous">
    <text evidence="9">This enzyme catalyzes only one turnover and therefore is not strictly catalytic. According to one definition, an enzyme is a biocatalyst that acts repeatedly and over many reaction cycles.</text>
</comment>
<sequence>MSYHSFSSPLGDLTVFETDGKLVALEWGRVPGGDGSAGVLQMAERQLDDYFEGRRKSFDLPLDPDGSVFQKKVWAVLQHIPYGSVMSYGQIALHIDSAPRAVGGACGRNPLPVIIPCHRVVAAAGSLGGYSGLDGLDTKKFLLTLEGWPNH</sequence>
<dbReference type="Gene3D" id="1.10.10.10">
    <property type="entry name" value="Winged helix-like DNA-binding domain superfamily/Winged helix DNA-binding domain"/>
    <property type="match status" value="1"/>
</dbReference>
<dbReference type="OrthoDB" id="9802228at2"/>
<dbReference type="Pfam" id="PF02870">
    <property type="entry name" value="Methyltransf_1N"/>
    <property type="match status" value="1"/>
</dbReference>
<evidence type="ECO:0000256" key="9">
    <source>
        <dbReference type="HAMAP-Rule" id="MF_00772"/>
    </source>
</evidence>
<evidence type="ECO:0000256" key="5">
    <source>
        <dbReference type="ARBA" id="ARBA00022679"/>
    </source>
</evidence>
<dbReference type="InterPro" id="IPR036631">
    <property type="entry name" value="MGMT_N_sf"/>
</dbReference>
<feature type="domain" description="Methylguanine DNA methyltransferase ribonuclease-like" evidence="11">
    <location>
        <begin position="1"/>
        <end position="64"/>
    </location>
</feature>
<accession>A0A2N3PMZ7</accession>
<dbReference type="CDD" id="cd06445">
    <property type="entry name" value="ATase"/>
    <property type="match status" value="1"/>
</dbReference>
<dbReference type="GO" id="GO:0006307">
    <property type="term" value="P:DNA alkylation repair"/>
    <property type="evidence" value="ECO:0007669"/>
    <property type="project" value="UniProtKB-UniRule"/>
</dbReference>
<dbReference type="Gene3D" id="3.30.160.70">
    <property type="entry name" value="Methylated DNA-protein cysteine methyltransferase domain"/>
    <property type="match status" value="1"/>
</dbReference>
<keyword evidence="5 9" id="KW-0808">Transferase</keyword>
<dbReference type="NCBIfam" id="TIGR00589">
    <property type="entry name" value="ogt"/>
    <property type="match status" value="1"/>
</dbReference>
<dbReference type="Pfam" id="PF01035">
    <property type="entry name" value="DNA_binding_1"/>
    <property type="match status" value="1"/>
</dbReference>
<comment type="caution">
    <text evidence="12">The sequence shown here is derived from an EMBL/GenBank/DDBJ whole genome shotgun (WGS) entry which is preliminary data.</text>
</comment>
<evidence type="ECO:0000256" key="2">
    <source>
        <dbReference type="ARBA" id="ARBA00008711"/>
    </source>
</evidence>
<dbReference type="SUPFAM" id="SSF46767">
    <property type="entry name" value="Methylated DNA-protein cysteine methyltransferase, C-terminal domain"/>
    <property type="match status" value="1"/>
</dbReference>
<dbReference type="InterPro" id="IPR001497">
    <property type="entry name" value="MethylDNA_cys_MeTrfase_AS"/>
</dbReference>
<dbReference type="GO" id="GO:0003908">
    <property type="term" value="F:methylated-DNA-[protein]-cysteine S-methyltransferase activity"/>
    <property type="evidence" value="ECO:0007669"/>
    <property type="project" value="UniProtKB-UniRule"/>
</dbReference>
<dbReference type="SUPFAM" id="SSF53155">
    <property type="entry name" value="Methylated DNA-protein cysteine methyltransferase domain"/>
    <property type="match status" value="1"/>
</dbReference>
<dbReference type="Proteomes" id="UP000233293">
    <property type="component" value="Unassembled WGS sequence"/>
</dbReference>
<dbReference type="InterPro" id="IPR023546">
    <property type="entry name" value="MGMT"/>
</dbReference>
<dbReference type="HAMAP" id="MF_00772">
    <property type="entry name" value="OGT"/>
    <property type="match status" value="1"/>
</dbReference>
<comment type="catalytic activity">
    <reaction evidence="8 9">
        <text>a 6-O-methyl-2'-deoxyguanosine in DNA + L-cysteinyl-[protein] = S-methyl-L-cysteinyl-[protein] + a 2'-deoxyguanosine in DNA</text>
        <dbReference type="Rhea" id="RHEA:24000"/>
        <dbReference type="Rhea" id="RHEA-COMP:10131"/>
        <dbReference type="Rhea" id="RHEA-COMP:10132"/>
        <dbReference type="Rhea" id="RHEA-COMP:11367"/>
        <dbReference type="Rhea" id="RHEA-COMP:11368"/>
        <dbReference type="ChEBI" id="CHEBI:29950"/>
        <dbReference type="ChEBI" id="CHEBI:82612"/>
        <dbReference type="ChEBI" id="CHEBI:85445"/>
        <dbReference type="ChEBI" id="CHEBI:85448"/>
        <dbReference type="EC" id="2.1.1.63"/>
    </reaction>
</comment>
<evidence type="ECO:0000313" key="12">
    <source>
        <dbReference type="EMBL" id="PKU21771.1"/>
    </source>
</evidence>
<evidence type="ECO:0000313" key="13">
    <source>
        <dbReference type="Proteomes" id="UP000233293"/>
    </source>
</evidence>
<organism evidence="12 13">
    <name type="scientific">Telmatospirillum siberiense</name>
    <dbReference type="NCBI Taxonomy" id="382514"/>
    <lineage>
        <taxon>Bacteria</taxon>
        <taxon>Pseudomonadati</taxon>
        <taxon>Pseudomonadota</taxon>
        <taxon>Alphaproteobacteria</taxon>
        <taxon>Rhodospirillales</taxon>
        <taxon>Rhodospirillaceae</taxon>
        <taxon>Telmatospirillum</taxon>
    </lineage>
</organism>
<evidence type="ECO:0000256" key="8">
    <source>
        <dbReference type="ARBA" id="ARBA00049348"/>
    </source>
</evidence>
<dbReference type="AlphaFoldDB" id="A0A2N3PMZ7"/>
<dbReference type="RefSeq" id="WP_101253381.1">
    <property type="nucleotide sequence ID" value="NZ_PIUM01000044.1"/>
</dbReference>
<proteinExistence type="inferred from homology"/>
<comment type="subcellular location">
    <subcellularLocation>
        <location evidence="9">Cytoplasm</location>
    </subcellularLocation>
</comment>
<feature type="domain" description="Methylated-DNA-[protein]-cysteine S-methyltransferase DNA binding" evidence="10">
    <location>
        <begin position="69"/>
        <end position="147"/>
    </location>
</feature>
<keyword evidence="7 9" id="KW-0234">DNA repair</keyword>
<dbReference type="InterPro" id="IPR036217">
    <property type="entry name" value="MethylDNA_cys_MeTrfase_DNAb"/>
</dbReference>
<comment type="function">
    <text evidence="9">Involved in the cellular defense against the biological effects of O6-methylguanine (O6-MeG) and O4-methylthymine (O4-MeT) in DNA. Repairs the methylated nucleobase in DNA by stoichiometrically transferring the methyl group to a cysteine residue in the enzyme. This is a suicide reaction: the enzyme is irreversibly inactivated.</text>
</comment>
<reference evidence="13" key="1">
    <citation type="submission" date="2017-12" db="EMBL/GenBank/DDBJ databases">
        <title>Draft genome sequence of Telmatospirillum siberiense 26-4b1T, an acidotolerant peatland alphaproteobacterium potentially involved in sulfur cycling.</title>
        <authorList>
            <person name="Hausmann B."/>
            <person name="Pjevac P."/>
            <person name="Schreck K."/>
            <person name="Herbold C.W."/>
            <person name="Daims H."/>
            <person name="Wagner M."/>
            <person name="Pester M."/>
            <person name="Loy A."/>
        </authorList>
    </citation>
    <scope>NUCLEOTIDE SEQUENCE [LARGE SCALE GENOMIC DNA]</scope>
    <source>
        <strain evidence="13">26-4b1</strain>
    </source>
</reference>
<keyword evidence="6 9" id="KW-0227">DNA damage</keyword>
<dbReference type="PANTHER" id="PTHR10815">
    <property type="entry name" value="METHYLATED-DNA--PROTEIN-CYSTEINE METHYLTRANSFERASE"/>
    <property type="match status" value="1"/>
</dbReference>
<dbReference type="PROSITE" id="PS00374">
    <property type="entry name" value="MGMT"/>
    <property type="match status" value="1"/>
</dbReference>
<dbReference type="EMBL" id="PIUM01000044">
    <property type="protein sequence ID" value="PKU21771.1"/>
    <property type="molecule type" value="Genomic_DNA"/>
</dbReference>
<dbReference type="InterPro" id="IPR008332">
    <property type="entry name" value="MethylG_MeTrfase_N"/>
</dbReference>
<feature type="active site" description="Nucleophile; methyl group acceptor" evidence="9">
    <location>
        <position position="117"/>
    </location>
</feature>
<keyword evidence="13" id="KW-1185">Reference proteome</keyword>
<evidence type="ECO:0000259" key="10">
    <source>
        <dbReference type="Pfam" id="PF01035"/>
    </source>
</evidence>
<dbReference type="PANTHER" id="PTHR10815:SF13">
    <property type="entry name" value="METHYLATED-DNA--PROTEIN-CYSTEINE METHYLTRANSFERASE"/>
    <property type="match status" value="1"/>
</dbReference>
<dbReference type="InterPro" id="IPR036388">
    <property type="entry name" value="WH-like_DNA-bd_sf"/>
</dbReference>
<protein>
    <recommendedName>
        <fullName evidence="9">Methylated-DNA--protein-cysteine methyltransferase</fullName>
        <ecNumber evidence="9">2.1.1.63</ecNumber>
    </recommendedName>
    <alternativeName>
        <fullName evidence="9">6-O-methylguanine-DNA methyltransferase</fullName>
        <shortName evidence="9">MGMT</shortName>
    </alternativeName>
    <alternativeName>
        <fullName evidence="9">O-6-methylguanine-DNA-alkyltransferase</fullName>
    </alternativeName>
</protein>
<dbReference type="FunFam" id="1.10.10.10:FF:000214">
    <property type="entry name" value="Methylated-DNA--protein-cysteine methyltransferase"/>
    <property type="match status" value="1"/>
</dbReference>
<evidence type="ECO:0000256" key="7">
    <source>
        <dbReference type="ARBA" id="ARBA00023204"/>
    </source>
</evidence>
<evidence type="ECO:0000256" key="3">
    <source>
        <dbReference type="ARBA" id="ARBA00022490"/>
    </source>
</evidence>
<evidence type="ECO:0000256" key="4">
    <source>
        <dbReference type="ARBA" id="ARBA00022603"/>
    </source>
</evidence>
<dbReference type="EC" id="2.1.1.63" evidence="9"/>
<name>A0A2N3PMZ7_9PROT</name>
<dbReference type="InterPro" id="IPR014048">
    <property type="entry name" value="MethylDNA_cys_MeTrfase_DNA-bd"/>
</dbReference>
<keyword evidence="3 9" id="KW-0963">Cytoplasm</keyword>
<evidence type="ECO:0000259" key="11">
    <source>
        <dbReference type="Pfam" id="PF02870"/>
    </source>
</evidence>
<comment type="catalytic activity">
    <reaction evidence="1 9">
        <text>a 4-O-methyl-thymidine in DNA + L-cysteinyl-[protein] = a thymidine in DNA + S-methyl-L-cysteinyl-[protein]</text>
        <dbReference type="Rhea" id="RHEA:53428"/>
        <dbReference type="Rhea" id="RHEA-COMP:10131"/>
        <dbReference type="Rhea" id="RHEA-COMP:10132"/>
        <dbReference type="Rhea" id="RHEA-COMP:13555"/>
        <dbReference type="Rhea" id="RHEA-COMP:13556"/>
        <dbReference type="ChEBI" id="CHEBI:29950"/>
        <dbReference type="ChEBI" id="CHEBI:82612"/>
        <dbReference type="ChEBI" id="CHEBI:137386"/>
        <dbReference type="ChEBI" id="CHEBI:137387"/>
        <dbReference type="EC" id="2.1.1.63"/>
    </reaction>
</comment>
<evidence type="ECO:0000256" key="6">
    <source>
        <dbReference type="ARBA" id="ARBA00022763"/>
    </source>
</evidence>
<gene>
    <name evidence="12" type="ORF">CWS72_24990</name>
</gene>
<dbReference type="GO" id="GO:0032259">
    <property type="term" value="P:methylation"/>
    <property type="evidence" value="ECO:0007669"/>
    <property type="project" value="UniProtKB-KW"/>
</dbReference>
<evidence type="ECO:0000256" key="1">
    <source>
        <dbReference type="ARBA" id="ARBA00001286"/>
    </source>
</evidence>
<comment type="similarity">
    <text evidence="2 9">Belongs to the MGMT family.</text>
</comment>
<keyword evidence="4 9" id="KW-0489">Methyltransferase</keyword>